<proteinExistence type="predicted"/>
<sequence>MTDSWTEMRVEGRKKKCSSQTYWKMKRKKFQSLEMMESTAAGKTDQDRPLPTGAKGGRPRTMPPKSNYRQVVFTPYPTVPGAGFIPLSG</sequence>
<dbReference type="HOGENOM" id="CLU_2456966_0_0_1"/>
<name>K1R2G5_MAGGI</name>
<organism evidence="1">
    <name type="scientific">Magallana gigas</name>
    <name type="common">Pacific oyster</name>
    <name type="synonym">Crassostrea gigas</name>
    <dbReference type="NCBI Taxonomy" id="29159"/>
    <lineage>
        <taxon>Eukaryota</taxon>
        <taxon>Metazoa</taxon>
        <taxon>Spiralia</taxon>
        <taxon>Lophotrochozoa</taxon>
        <taxon>Mollusca</taxon>
        <taxon>Bivalvia</taxon>
        <taxon>Autobranchia</taxon>
        <taxon>Pteriomorphia</taxon>
        <taxon>Ostreida</taxon>
        <taxon>Ostreoidea</taxon>
        <taxon>Ostreidae</taxon>
        <taxon>Magallana</taxon>
    </lineage>
</organism>
<dbReference type="InParanoid" id="K1R2G5"/>
<reference evidence="1" key="1">
    <citation type="journal article" date="2012" name="Nature">
        <title>The oyster genome reveals stress adaptation and complexity of shell formation.</title>
        <authorList>
            <person name="Zhang G."/>
            <person name="Fang X."/>
            <person name="Guo X."/>
            <person name="Li L."/>
            <person name="Luo R."/>
            <person name="Xu F."/>
            <person name="Yang P."/>
            <person name="Zhang L."/>
            <person name="Wang X."/>
            <person name="Qi H."/>
            <person name="Xiong Z."/>
            <person name="Que H."/>
            <person name="Xie Y."/>
            <person name="Holland P.W."/>
            <person name="Paps J."/>
            <person name="Zhu Y."/>
            <person name="Wu F."/>
            <person name="Chen Y."/>
            <person name="Wang J."/>
            <person name="Peng C."/>
            <person name="Meng J."/>
            <person name="Yang L."/>
            <person name="Liu J."/>
            <person name="Wen B."/>
            <person name="Zhang N."/>
            <person name="Huang Z."/>
            <person name="Zhu Q."/>
            <person name="Feng Y."/>
            <person name="Mount A."/>
            <person name="Hedgecock D."/>
            <person name="Xu Z."/>
            <person name="Liu Y."/>
            <person name="Domazet-Loso T."/>
            <person name="Du Y."/>
            <person name="Sun X."/>
            <person name="Zhang S."/>
            <person name="Liu B."/>
            <person name="Cheng P."/>
            <person name="Jiang X."/>
            <person name="Li J."/>
            <person name="Fan D."/>
            <person name="Wang W."/>
            <person name="Fu W."/>
            <person name="Wang T."/>
            <person name="Wang B."/>
            <person name="Zhang J."/>
            <person name="Peng Z."/>
            <person name="Li Y."/>
            <person name="Li N."/>
            <person name="Wang J."/>
            <person name="Chen M."/>
            <person name="He Y."/>
            <person name="Tan F."/>
            <person name="Song X."/>
            <person name="Zheng Q."/>
            <person name="Huang R."/>
            <person name="Yang H."/>
            <person name="Du X."/>
            <person name="Chen L."/>
            <person name="Yang M."/>
            <person name="Gaffney P.M."/>
            <person name="Wang S."/>
            <person name="Luo L."/>
            <person name="She Z."/>
            <person name="Ming Y."/>
            <person name="Huang W."/>
            <person name="Zhang S."/>
            <person name="Huang B."/>
            <person name="Zhang Y."/>
            <person name="Qu T."/>
            <person name="Ni P."/>
            <person name="Miao G."/>
            <person name="Wang J."/>
            <person name="Wang Q."/>
            <person name="Steinberg C.E."/>
            <person name="Wang H."/>
            <person name="Li N."/>
            <person name="Qian L."/>
            <person name="Zhang G."/>
            <person name="Li Y."/>
            <person name="Yang H."/>
            <person name="Liu X."/>
            <person name="Wang J."/>
            <person name="Yin Y."/>
            <person name="Wang J."/>
        </authorList>
    </citation>
    <scope>NUCLEOTIDE SEQUENCE [LARGE SCALE GENOMIC DNA]</scope>
    <source>
        <strain evidence="1">05x7-T-G4-1.051#20</strain>
    </source>
</reference>
<dbReference type="EMBL" id="JH818288">
    <property type="protein sequence ID" value="EKC37729.1"/>
    <property type="molecule type" value="Genomic_DNA"/>
</dbReference>
<gene>
    <name evidence="1" type="ORF">CGI_10004497</name>
</gene>
<accession>K1R2G5</accession>
<protein>
    <submittedName>
        <fullName evidence="1">Uncharacterized protein</fullName>
    </submittedName>
</protein>
<dbReference type="AlphaFoldDB" id="K1R2G5"/>
<evidence type="ECO:0000313" key="1">
    <source>
        <dbReference type="EMBL" id="EKC37729.1"/>
    </source>
</evidence>